<dbReference type="AlphaFoldDB" id="A0A6P8CCA4"/>
<gene>
    <name evidence="7" type="primary">LOC116195170</name>
</gene>
<proteinExistence type="predicted"/>
<dbReference type="InterPro" id="IPR046342">
    <property type="entry name" value="CBS_dom_sf"/>
</dbReference>
<keyword evidence="2 3" id="KW-0129">CBS domain</keyword>
<sequence>MAQEIKKEMAGVWGQSEDDVSTKQSLHRQPQADSGAALQSFLDRIPISSLPGINNSPAQVFELRADHSVRDAVCLLYKNNVSGAPIADAPSDTARRFSDRYIGFVDLATLVLWSLEEIETDRNAQPLEELSHQNDGHTSFFSMLDQNSRTRQTKVIELAKSFLLDPFLPVRLEDSLFHVLLLLSKHRVQVLPVIEPSKCQVIGFVTQNAVIQLLLQSTGLEWFDSISDQAISEYRSITVEAFIHMEPDDNARGDPTIDQDLRALLKPGLLCLKNGFYPRMDSPITSKKSDTLKQAMKKLEEAKCDSSFLLDNTGAVRGVLTSRDVITQFAPPSTDSRFRGGHGFFESALEQTGCHVEDGQLIQDK</sequence>
<evidence type="ECO:0000256" key="4">
    <source>
        <dbReference type="SAM" id="MobiDB-lite"/>
    </source>
</evidence>
<feature type="compositionally biased region" description="Polar residues" evidence="4">
    <location>
        <begin position="22"/>
        <end position="32"/>
    </location>
</feature>
<dbReference type="SMART" id="SM00116">
    <property type="entry name" value="CBS"/>
    <property type="match status" value="3"/>
</dbReference>
<evidence type="ECO:0000313" key="6">
    <source>
        <dbReference type="Proteomes" id="UP000515151"/>
    </source>
</evidence>
<dbReference type="PANTHER" id="PTHR13780">
    <property type="entry name" value="AMP-ACTIVATED PROTEIN KINASE, GAMMA REGULATORY SUBUNIT"/>
    <property type="match status" value="1"/>
</dbReference>
<protein>
    <submittedName>
        <fullName evidence="7">SNF1-related protein kinase regulatory subunit gamma-1-like isoform X2</fullName>
    </submittedName>
</protein>
<dbReference type="RefSeq" id="XP_031380014.1">
    <property type="nucleotide sequence ID" value="XM_031524154.1"/>
</dbReference>
<reference evidence="6" key="1">
    <citation type="journal article" date="2020" name="Plant Biotechnol. J.">
        <title>The pomegranate (Punica granatum L.) draft genome dissects genetic divergence between soft- and hard-seeded cultivars.</title>
        <authorList>
            <person name="Luo X."/>
            <person name="Li H."/>
            <person name="Wu Z."/>
            <person name="Yao W."/>
            <person name="Zhao P."/>
            <person name="Cao D."/>
            <person name="Yu H."/>
            <person name="Li K."/>
            <person name="Poudel K."/>
            <person name="Zhao D."/>
            <person name="Zhang F."/>
            <person name="Xia X."/>
            <person name="Chen L."/>
            <person name="Wang Q."/>
            <person name="Jing D."/>
            <person name="Cao S."/>
        </authorList>
    </citation>
    <scope>NUCLEOTIDE SEQUENCE [LARGE SCALE GENOMIC DNA]</scope>
    <source>
        <strain evidence="6">cv. Tunisia</strain>
    </source>
</reference>
<keyword evidence="1" id="KW-0677">Repeat</keyword>
<accession>A0A6P8CCA4</accession>
<dbReference type="InterPro" id="IPR000644">
    <property type="entry name" value="CBS_dom"/>
</dbReference>
<dbReference type="CDD" id="cd02205">
    <property type="entry name" value="CBS_pair_SF"/>
    <property type="match status" value="1"/>
</dbReference>
<dbReference type="PANTHER" id="PTHR13780:SF124">
    <property type="entry name" value="OS01G0633400 PROTEIN"/>
    <property type="match status" value="1"/>
</dbReference>
<feature type="domain" description="CBS" evidence="5">
    <location>
        <begin position="163"/>
        <end position="220"/>
    </location>
</feature>
<dbReference type="Proteomes" id="UP000515151">
    <property type="component" value="Chromosome 2"/>
</dbReference>
<feature type="region of interest" description="Disordered" evidence="4">
    <location>
        <begin position="1"/>
        <end position="33"/>
    </location>
</feature>
<organism evidence="6 7">
    <name type="scientific">Punica granatum</name>
    <name type="common">Pomegranate</name>
    <dbReference type="NCBI Taxonomy" id="22663"/>
    <lineage>
        <taxon>Eukaryota</taxon>
        <taxon>Viridiplantae</taxon>
        <taxon>Streptophyta</taxon>
        <taxon>Embryophyta</taxon>
        <taxon>Tracheophyta</taxon>
        <taxon>Spermatophyta</taxon>
        <taxon>Magnoliopsida</taxon>
        <taxon>eudicotyledons</taxon>
        <taxon>Gunneridae</taxon>
        <taxon>Pentapetalae</taxon>
        <taxon>rosids</taxon>
        <taxon>malvids</taxon>
        <taxon>Myrtales</taxon>
        <taxon>Lythraceae</taxon>
        <taxon>Punica</taxon>
    </lineage>
</organism>
<evidence type="ECO:0000313" key="7">
    <source>
        <dbReference type="RefSeq" id="XP_031380014.1"/>
    </source>
</evidence>
<feature type="domain" description="CBS" evidence="5">
    <location>
        <begin position="277"/>
        <end position="336"/>
    </location>
</feature>
<dbReference type="Gene3D" id="3.10.580.10">
    <property type="entry name" value="CBS-domain"/>
    <property type="match status" value="1"/>
</dbReference>
<dbReference type="Pfam" id="PF00571">
    <property type="entry name" value="CBS"/>
    <property type="match status" value="2"/>
</dbReference>
<name>A0A6P8CCA4_PUNGR</name>
<reference evidence="7" key="2">
    <citation type="submission" date="2025-08" db="UniProtKB">
        <authorList>
            <consortium name="RefSeq"/>
        </authorList>
    </citation>
    <scope>IDENTIFICATION</scope>
    <source>
        <tissue evidence="7">Leaf</tissue>
    </source>
</reference>
<dbReference type="GeneID" id="116195170"/>
<evidence type="ECO:0000256" key="2">
    <source>
        <dbReference type="ARBA" id="ARBA00023122"/>
    </source>
</evidence>
<evidence type="ECO:0000256" key="1">
    <source>
        <dbReference type="ARBA" id="ARBA00022737"/>
    </source>
</evidence>
<dbReference type="InterPro" id="IPR050511">
    <property type="entry name" value="AMPK_gamma/SDS23_families"/>
</dbReference>
<keyword evidence="6" id="KW-1185">Reference proteome</keyword>
<evidence type="ECO:0000256" key="3">
    <source>
        <dbReference type="PROSITE-ProRule" id="PRU00703"/>
    </source>
</evidence>
<evidence type="ECO:0000259" key="5">
    <source>
        <dbReference type="PROSITE" id="PS51371"/>
    </source>
</evidence>
<dbReference type="PROSITE" id="PS51371">
    <property type="entry name" value="CBS"/>
    <property type="match status" value="2"/>
</dbReference>
<dbReference type="SUPFAM" id="SSF54631">
    <property type="entry name" value="CBS-domain pair"/>
    <property type="match status" value="2"/>
</dbReference>